<feature type="transmembrane region" description="Helical" evidence="8">
    <location>
        <begin position="187"/>
        <end position="208"/>
    </location>
</feature>
<dbReference type="SUPFAM" id="SSF103473">
    <property type="entry name" value="MFS general substrate transporter"/>
    <property type="match status" value="1"/>
</dbReference>
<dbReference type="HOGENOM" id="CLU_001265_30_3_1"/>
<keyword evidence="3 7" id="KW-0813">Transport</keyword>
<dbReference type="PANTHER" id="PTHR48022">
    <property type="entry name" value="PLASTIDIC GLUCOSE TRANSPORTER 4"/>
    <property type="match status" value="1"/>
</dbReference>
<keyword evidence="5 8" id="KW-1133">Transmembrane helix</keyword>
<gene>
    <name evidence="10" type="ORF">Z517_02860</name>
</gene>
<proteinExistence type="inferred from homology"/>
<evidence type="ECO:0000256" key="7">
    <source>
        <dbReference type="RuleBase" id="RU003346"/>
    </source>
</evidence>
<feature type="transmembrane region" description="Helical" evidence="8">
    <location>
        <begin position="12"/>
        <end position="29"/>
    </location>
</feature>
<dbReference type="InterPro" id="IPR005828">
    <property type="entry name" value="MFS_sugar_transport-like"/>
</dbReference>
<dbReference type="Proteomes" id="UP000053029">
    <property type="component" value="Unassembled WGS sequence"/>
</dbReference>
<evidence type="ECO:0000256" key="5">
    <source>
        <dbReference type="ARBA" id="ARBA00022989"/>
    </source>
</evidence>
<organism evidence="10 11">
    <name type="scientific">Fonsecaea pedrosoi CBS 271.37</name>
    <dbReference type="NCBI Taxonomy" id="1442368"/>
    <lineage>
        <taxon>Eukaryota</taxon>
        <taxon>Fungi</taxon>
        <taxon>Dikarya</taxon>
        <taxon>Ascomycota</taxon>
        <taxon>Pezizomycotina</taxon>
        <taxon>Eurotiomycetes</taxon>
        <taxon>Chaetothyriomycetidae</taxon>
        <taxon>Chaetothyriales</taxon>
        <taxon>Herpotrichiellaceae</taxon>
        <taxon>Fonsecaea</taxon>
    </lineage>
</organism>
<feature type="transmembrane region" description="Helical" evidence="8">
    <location>
        <begin position="122"/>
        <end position="144"/>
    </location>
</feature>
<keyword evidence="11" id="KW-1185">Reference proteome</keyword>
<dbReference type="Gene3D" id="1.20.1250.20">
    <property type="entry name" value="MFS general substrate transporter like domains"/>
    <property type="match status" value="1"/>
</dbReference>
<dbReference type="InterPro" id="IPR050360">
    <property type="entry name" value="MFS_Sugar_Transporters"/>
</dbReference>
<sequence>MARFWGLRGRRLGTAVWTLAMFALMSFGYNQAVAGGVLGNDSFNRQFPQMDTLHTTGGKQEHNSTIQGTVVALYTLTGTFGALACTVFGDVIGRRRTIFLASGVQIVGEILMGTSFSFAQFIVSRIVVGLGTGGILATVSVWQAELAKAESRGEHVSAFGIFGGLGLALACWVDFGASYARSSSFAWRFPFMASIILSAVVMVFIFTLPESPRWLIKVGRIDEAREVMHLRYDTDDHNEVVEAEIQGILASFERAKSVSLAAMFSIGPERTFHRLVLAALTQMMLQMSGVNIVSYYAALIYEVNLGFSATVAQILAASSMFVIVLGSIVCSYTVDRFGRRALMLTSACGMTVCMSCLAGLTSRTEKAAINAAVFFLFFYYFTYTIGFLGIPFLYASEIAPVHLRAAICGVSTAVSWLFNFLVVEVTPIGFTHVHWRYFIPYAVLNLSWIPIVYYLLPETNGRSLEEIDEIFTRSNNIFDCVKVAKQLSKRGPRGFVDEETVIHVDQKSHLGVAKRDVEEAEAEVEKSE</sequence>
<evidence type="ECO:0000256" key="4">
    <source>
        <dbReference type="ARBA" id="ARBA00022692"/>
    </source>
</evidence>
<feature type="transmembrane region" description="Helical" evidence="8">
    <location>
        <begin position="71"/>
        <end position="91"/>
    </location>
</feature>
<dbReference type="GO" id="GO:0016020">
    <property type="term" value="C:membrane"/>
    <property type="evidence" value="ECO:0007669"/>
    <property type="project" value="UniProtKB-SubCell"/>
</dbReference>
<dbReference type="InterPro" id="IPR020846">
    <property type="entry name" value="MFS_dom"/>
</dbReference>
<dbReference type="NCBIfam" id="TIGR00879">
    <property type="entry name" value="SP"/>
    <property type="match status" value="1"/>
</dbReference>
<dbReference type="EMBL" id="KN846970">
    <property type="protein sequence ID" value="KIW83614.1"/>
    <property type="molecule type" value="Genomic_DNA"/>
</dbReference>
<feature type="transmembrane region" description="Helical" evidence="8">
    <location>
        <begin position="367"/>
        <end position="394"/>
    </location>
</feature>
<dbReference type="PANTHER" id="PTHR48022:SF45">
    <property type="entry name" value="MAJOR FACILITATOR SUPERFAMILY (MFS) PROFILE DOMAIN-CONTAINING PROTEIN-RELATED"/>
    <property type="match status" value="1"/>
</dbReference>
<dbReference type="RefSeq" id="XP_013287422.1">
    <property type="nucleotide sequence ID" value="XM_013431968.1"/>
</dbReference>
<dbReference type="InterPro" id="IPR036259">
    <property type="entry name" value="MFS_trans_sf"/>
</dbReference>
<dbReference type="PROSITE" id="PS50850">
    <property type="entry name" value="MFS"/>
    <property type="match status" value="1"/>
</dbReference>
<feature type="transmembrane region" description="Helical" evidence="8">
    <location>
        <begin position="438"/>
        <end position="456"/>
    </location>
</feature>
<evidence type="ECO:0000256" key="1">
    <source>
        <dbReference type="ARBA" id="ARBA00004141"/>
    </source>
</evidence>
<feature type="transmembrane region" description="Helical" evidence="8">
    <location>
        <begin position="156"/>
        <end position="175"/>
    </location>
</feature>
<dbReference type="PRINTS" id="PR00171">
    <property type="entry name" value="SUGRTRNSPORT"/>
</dbReference>
<evidence type="ECO:0000256" key="8">
    <source>
        <dbReference type="SAM" id="Phobius"/>
    </source>
</evidence>
<keyword evidence="6 8" id="KW-0472">Membrane</keyword>
<keyword evidence="4 8" id="KW-0812">Transmembrane</keyword>
<feature type="transmembrane region" description="Helical" evidence="8">
    <location>
        <begin position="341"/>
        <end position="361"/>
    </location>
</feature>
<dbReference type="VEuPathDB" id="FungiDB:Z517_02860"/>
<feature type="transmembrane region" description="Helical" evidence="8">
    <location>
        <begin position="310"/>
        <end position="334"/>
    </location>
</feature>
<feature type="transmembrane region" description="Helical" evidence="8">
    <location>
        <begin position="401"/>
        <end position="418"/>
    </location>
</feature>
<comment type="similarity">
    <text evidence="2 7">Belongs to the major facilitator superfamily. Sugar transporter (TC 2.A.1.1) family.</text>
</comment>
<evidence type="ECO:0000256" key="6">
    <source>
        <dbReference type="ARBA" id="ARBA00023136"/>
    </source>
</evidence>
<evidence type="ECO:0000256" key="2">
    <source>
        <dbReference type="ARBA" id="ARBA00010992"/>
    </source>
</evidence>
<dbReference type="GeneID" id="25302350"/>
<name>A0A0D2HGR1_9EURO</name>
<evidence type="ECO:0000313" key="10">
    <source>
        <dbReference type="EMBL" id="KIW83614.1"/>
    </source>
</evidence>
<evidence type="ECO:0000259" key="9">
    <source>
        <dbReference type="PROSITE" id="PS50850"/>
    </source>
</evidence>
<dbReference type="Pfam" id="PF00083">
    <property type="entry name" value="Sugar_tr"/>
    <property type="match status" value="1"/>
</dbReference>
<evidence type="ECO:0000313" key="11">
    <source>
        <dbReference type="Proteomes" id="UP000053029"/>
    </source>
</evidence>
<dbReference type="AlphaFoldDB" id="A0A0D2HGR1"/>
<accession>A0A0D2HGR1</accession>
<reference evidence="10 11" key="1">
    <citation type="submission" date="2015-01" db="EMBL/GenBank/DDBJ databases">
        <title>The Genome Sequence of Fonsecaea pedrosoi CBS 271.37.</title>
        <authorList>
            <consortium name="The Broad Institute Genomics Platform"/>
            <person name="Cuomo C."/>
            <person name="de Hoog S."/>
            <person name="Gorbushina A."/>
            <person name="Stielow B."/>
            <person name="Teixiera M."/>
            <person name="Abouelleil A."/>
            <person name="Chapman S.B."/>
            <person name="Priest M."/>
            <person name="Young S.K."/>
            <person name="Wortman J."/>
            <person name="Nusbaum C."/>
            <person name="Birren B."/>
        </authorList>
    </citation>
    <scope>NUCLEOTIDE SEQUENCE [LARGE SCALE GENOMIC DNA]</scope>
    <source>
        <strain evidence="10 11">CBS 271.37</strain>
    </source>
</reference>
<feature type="domain" description="Major facilitator superfamily (MFS) profile" evidence="9">
    <location>
        <begin position="16"/>
        <end position="460"/>
    </location>
</feature>
<dbReference type="OrthoDB" id="6612291at2759"/>
<protein>
    <recommendedName>
        <fullName evidence="9">Major facilitator superfamily (MFS) profile domain-containing protein</fullName>
    </recommendedName>
</protein>
<dbReference type="InterPro" id="IPR003663">
    <property type="entry name" value="Sugar/inositol_transpt"/>
</dbReference>
<comment type="subcellular location">
    <subcellularLocation>
        <location evidence="1">Membrane</location>
        <topology evidence="1">Multi-pass membrane protein</topology>
    </subcellularLocation>
</comment>
<feature type="transmembrane region" description="Helical" evidence="8">
    <location>
        <begin position="275"/>
        <end position="298"/>
    </location>
</feature>
<dbReference type="GO" id="GO:0005351">
    <property type="term" value="F:carbohydrate:proton symporter activity"/>
    <property type="evidence" value="ECO:0007669"/>
    <property type="project" value="TreeGrafter"/>
</dbReference>
<evidence type="ECO:0000256" key="3">
    <source>
        <dbReference type="ARBA" id="ARBA00022448"/>
    </source>
</evidence>